<feature type="transmembrane region" description="Helical" evidence="8">
    <location>
        <begin position="328"/>
        <end position="349"/>
    </location>
</feature>
<comment type="caution">
    <text evidence="10">The sequence shown here is derived from an EMBL/GenBank/DDBJ whole genome shotgun (WGS) entry which is preliminary data.</text>
</comment>
<evidence type="ECO:0000256" key="1">
    <source>
        <dbReference type="ARBA" id="ARBA00004651"/>
    </source>
</evidence>
<protein>
    <submittedName>
        <fullName evidence="10">DUF2029 domain-containing protein</fullName>
    </submittedName>
</protein>
<evidence type="ECO:0000256" key="5">
    <source>
        <dbReference type="ARBA" id="ARBA00022692"/>
    </source>
</evidence>
<evidence type="ECO:0000256" key="6">
    <source>
        <dbReference type="ARBA" id="ARBA00022989"/>
    </source>
</evidence>
<dbReference type="GO" id="GO:0016763">
    <property type="term" value="F:pentosyltransferase activity"/>
    <property type="evidence" value="ECO:0007669"/>
    <property type="project" value="TreeGrafter"/>
</dbReference>
<feature type="transmembrane region" description="Helical" evidence="8">
    <location>
        <begin position="381"/>
        <end position="399"/>
    </location>
</feature>
<dbReference type="PANTHER" id="PTHR33908:SF11">
    <property type="entry name" value="MEMBRANE PROTEIN"/>
    <property type="match status" value="1"/>
</dbReference>
<dbReference type="Pfam" id="PF13231">
    <property type="entry name" value="PMT_2"/>
    <property type="match status" value="1"/>
</dbReference>
<feature type="transmembrane region" description="Helical" evidence="8">
    <location>
        <begin position="142"/>
        <end position="159"/>
    </location>
</feature>
<feature type="transmembrane region" description="Helical" evidence="8">
    <location>
        <begin position="355"/>
        <end position="374"/>
    </location>
</feature>
<keyword evidence="5 8" id="KW-0812">Transmembrane</keyword>
<feature type="transmembrane region" description="Helical" evidence="8">
    <location>
        <begin position="119"/>
        <end position="136"/>
    </location>
</feature>
<dbReference type="GO" id="GO:0005886">
    <property type="term" value="C:plasma membrane"/>
    <property type="evidence" value="ECO:0007669"/>
    <property type="project" value="UniProtKB-SubCell"/>
</dbReference>
<name>A0A6B0YWK5_9CHLR</name>
<evidence type="ECO:0000313" key="10">
    <source>
        <dbReference type="EMBL" id="MXY94535.1"/>
    </source>
</evidence>
<keyword evidence="4" id="KW-0808">Transferase</keyword>
<reference evidence="10" key="1">
    <citation type="submission" date="2019-09" db="EMBL/GenBank/DDBJ databases">
        <title>Characterisation of the sponge microbiome using genome-centric metagenomics.</title>
        <authorList>
            <person name="Engelberts J.P."/>
            <person name="Robbins S.J."/>
            <person name="De Goeij J.M."/>
            <person name="Aranda M."/>
            <person name="Bell S.C."/>
            <person name="Webster N.S."/>
        </authorList>
    </citation>
    <scope>NUCLEOTIDE SEQUENCE</scope>
    <source>
        <strain evidence="10">SB0664_bin_27</strain>
    </source>
</reference>
<gene>
    <name evidence="10" type="ORF">F4Y42_13925</name>
</gene>
<feature type="transmembrane region" description="Helical" evidence="8">
    <location>
        <begin position="286"/>
        <end position="307"/>
    </location>
</feature>
<comment type="subcellular location">
    <subcellularLocation>
        <location evidence="1">Cell membrane</location>
        <topology evidence="1">Multi-pass membrane protein</topology>
    </subcellularLocation>
</comment>
<evidence type="ECO:0000256" key="2">
    <source>
        <dbReference type="ARBA" id="ARBA00022475"/>
    </source>
</evidence>
<keyword evidence="2" id="KW-1003">Cell membrane</keyword>
<dbReference type="AlphaFoldDB" id="A0A6B0YWK5"/>
<proteinExistence type="predicted"/>
<dbReference type="PANTHER" id="PTHR33908">
    <property type="entry name" value="MANNOSYLTRANSFERASE YKCB-RELATED"/>
    <property type="match status" value="1"/>
</dbReference>
<keyword evidence="6 8" id="KW-1133">Transmembrane helix</keyword>
<dbReference type="EMBL" id="VXRG01000115">
    <property type="protein sequence ID" value="MXY94535.1"/>
    <property type="molecule type" value="Genomic_DNA"/>
</dbReference>
<accession>A0A6B0YWK5</accession>
<evidence type="ECO:0000256" key="4">
    <source>
        <dbReference type="ARBA" id="ARBA00022679"/>
    </source>
</evidence>
<keyword evidence="3" id="KW-0328">Glycosyltransferase</keyword>
<organism evidence="10">
    <name type="scientific">Caldilineaceae bacterium SB0664_bin_27</name>
    <dbReference type="NCBI Taxonomy" id="2605260"/>
    <lineage>
        <taxon>Bacteria</taxon>
        <taxon>Bacillati</taxon>
        <taxon>Chloroflexota</taxon>
        <taxon>Caldilineae</taxon>
        <taxon>Caldilineales</taxon>
        <taxon>Caldilineaceae</taxon>
    </lineage>
</organism>
<evidence type="ECO:0000256" key="8">
    <source>
        <dbReference type="SAM" id="Phobius"/>
    </source>
</evidence>
<dbReference type="InterPro" id="IPR038731">
    <property type="entry name" value="RgtA/B/C-like"/>
</dbReference>
<feature type="transmembrane region" description="Helical" evidence="8">
    <location>
        <begin position="189"/>
        <end position="216"/>
    </location>
</feature>
<keyword evidence="7 8" id="KW-0472">Membrane</keyword>
<dbReference type="InterPro" id="IPR050297">
    <property type="entry name" value="LipidA_mod_glycosyltrf_83"/>
</dbReference>
<feature type="transmembrane region" description="Helical" evidence="8">
    <location>
        <begin position="228"/>
        <end position="246"/>
    </location>
</feature>
<feature type="domain" description="Glycosyltransferase RgtA/B/C/D-like" evidence="9">
    <location>
        <begin position="94"/>
        <end position="246"/>
    </location>
</feature>
<sequence length="521" mass="57484">MRKKDIDRIVHSTLQSTAAKHHAVSTFPARISLPAVLDTGSGYQRLLCILILVGFGLRLVMLDRFRFHQDEALYSYWALRFLHDDPLFLEQWIDKPPLFVWLLAYCFKALGASEASARLLNIGFSLLTIPVVAAVARRAWTPAAGAIAAATFALNPFAVSFSPTAFTDPLLVLAGVCSLYAALRSRPFWAGLCLGAAIMTKQQGVFFVPLALAILMAGNPKARALCTAGLRAAAGLAVTVLPVLYWDSLRWAVAPSPWDLGARNYAVLELLPLDQWPERLPRIAGLLWYLTASPVVWTVVIATLIAASVLRVLNVRPEGASLSQPNTALAVLLCGWIGLYLGAHAAFSLPVWDRYFLPLAPAFAILCGWFGGRILAPASQLWRSAVIGLWIVLLLPGAVQAARGGFPIGGDHGAYEGLRETSAWLDRHSPEGAVLYHQSLGWHFQFYLFENPRRYTARWVATPVALADDAAKRPYSARFVIAPAWQPLRNFHPHLASRELELVQRVREGQFTIYELVPRRR</sequence>
<evidence type="ECO:0000259" key="9">
    <source>
        <dbReference type="Pfam" id="PF13231"/>
    </source>
</evidence>
<dbReference type="GO" id="GO:0009103">
    <property type="term" value="P:lipopolysaccharide biosynthetic process"/>
    <property type="evidence" value="ECO:0007669"/>
    <property type="project" value="UniProtKB-ARBA"/>
</dbReference>
<evidence type="ECO:0000256" key="3">
    <source>
        <dbReference type="ARBA" id="ARBA00022676"/>
    </source>
</evidence>
<evidence type="ECO:0000256" key="7">
    <source>
        <dbReference type="ARBA" id="ARBA00023136"/>
    </source>
</evidence>
<feature type="transmembrane region" description="Helical" evidence="8">
    <location>
        <begin position="42"/>
        <end position="61"/>
    </location>
</feature>